<evidence type="ECO:0000313" key="2">
    <source>
        <dbReference type="EMBL" id="BDM74748.1"/>
    </source>
</evidence>
<geneLocation type="plasmid" evidence="2 3">
    <name>SNP1</name>
</geneLocation>
<evidence type="ECO:0000256" key="1">
    <source>
        <dbReference type="SAM" id="MobiDB-lite"/>
    </source>
</evidence>
<name>A0ABM8A7X3_STRNI</name>
<dbReference type="EMBL" id="AP026074">
    <property type="protein sequence ID" value="BDM74748.1"/>
    <property type="molecule type" value="Genomic_DNA"/>
</dbReference>
<keyword evidence="2" id="KW-0614">Plasmid</keyword>
<feature type="region of interest" description="Disordered" evidence="1">
    <location>
        <begin position="1"/>
        <end position="49"/>
    </location>
</feature>
<proteinExistence type="predicted"/>
<keyword evidence="3" id="KW-1185">Reference proteome</keyword>
<accession>A0ABM8A7X3</accession>
<protein>
    <submittedName>
        <fullName evidence="2">Uncharacterized protein</fullName>
    </submittedName>
</protein>
<reference evidence="2" key="1">
    <citation type="submission" date="2022-06" db="EMBL/GenBank/DDBJ databases">
        <title>Complete genome sequence of Streptomyces nigrescens HEK616.</title>
        <authorList>
            <person name="Asamizu S."/>
            <person name="Onaka H."/>
        </authorList>
    </citation>
    <scope>NUCLEOTIDE SEQUENCE</scope>
    <source>
        <strain evidence="2">HEK616</strain>
        <plasmid evidence="2">SNP1</plasmid>
    </source>
</reference>
<evidence type="ECO:0000313" key="3">
    <source>
        <dbReference type="Proteomes" id="UP001059597"/>
    </source>
</evidence>
<dbReference type="Proteomes" id="UP001059597">
    <property type="component" value="Plasmid SNP1"/>
</dbReference>
<organism evidence="2 3">
    <name type="scientific">Streptomyces nigrescens</name>
    <dbReference type="NCBI Taxonomy" id="1920"/>
    <lineage>
        <taxon>Bacteria</taxon>
        <taxon>Bacillati</taxon>
        <taxon>Actinomycetota</taxon>
        <taxon>Actinomycetes</taxon>
        <taxon>Kitasatosporales</taxon>
        <taxon>Streptomycetaceae</taxon>
        <taxon>Streptomyces</taxon>
    </lineage>
</organism>
<sequence length="115" mass="11948">MSLGPRVPGRGREAGNNGVGARHGRGDRNARILNPADAPPLTDQRDTAGADLLELLEAATNSDRQQPWHGESVPVGRTSIQPTILGWRNGVVRSIGPPAAPVPSVEGPAVPTPIS</sequence>
<gene>
    <name evidence="2" type="ORF">HEK616_82350</name>
</gene>